<feature type="transmembrane region" description="Helical" evidence="1">
    <location>
        <begin position="126"/>
        <end position="144"/>
    </location>
</feature>
<accession>A0A0G9MSV8</accession>
<keyword evidence="1" id="KW-0472">Membrane</keyword>
<evidence type="ECO:0000313" key="2">
    <source>
        <dbReference type="EMBL" id="KLE33847.1"/>
    </source>
</evidence>
<evidence type="ECO:0008006" key="4">
    <source>
        <dbReference type="Google" id="ProtNLM"/>
    </source>
</evidence>
<dbReference type="PATRIC" id="fig|1581420.6.peg.2512"/>
<dbReference type="EMBL" id="LBHB01000003">
    <property type="protein sequence ID" value="KLE33847.1"/>
    <property type="molecule type" value="Genomic_DNA"/>
</dbReference>
<feature type="transmembrane region" description="Helical" evidence="1">
    <location>
        <begin position="12"/>
        <end position="29"/>
    </location>
</feature>
<proteinExistence type="predicted"/>
<evidence type="ECO:0000256" key="1">
    <source>
        <dbReference type="SAM" id="Phobius"/>
    </source>
</evidence>
<feature type="transmembrane region" description="Helical" evidence="1">
    <location>
        <begin position="186"/>
        <end position="212"/>
    </location>
</feature>
<sequence>MDFMKIIQSLEQLLYELMVWLVFYPLTLFKATFHPLRLMDYADDELGDADADRYSDTLSPPIFLAITLGLVHFVEMAGGWNLETDGLLADDTNLIAFRLVAFALFPLMLSLRLLRRKRIALDRKSLRLPFYSQCFVAAPFALGIDVATVLSAGGADVGVALGVAGASILWYLGVQTMWFRQNLSQGWVWALGNALRGFLEATFICFLMAMAVEVMR</sequence>
<evidence type="ECO:0000313" key="3">
    <source>
        <dbReference type="Proteomes" id="UP000053464"/>
    </source>
</evidence>
<keyword evidence="1" id="KW-0812">Transmembrane</keyword>
<feature type="transmembrane region" description="Helical" evidence="1">
    <location>
        <begin position="94"/>
        <end position="114"/>
    </location>
</feature>
<dbReference type="OrthoDB" id="8820484at2"/>
<dbReference type="RefSeq" id="WP_047004735.1">
    <property type="nucleotide sequence ID" value="NZ_LBHB01000003.1"/>
</dbReference>
<feature type="transmembrane region" description="Helical" evidence="1">
    <location>
        <begin position="150"/>
        <end position="174"/>
    </location>
</feature>
<dbReference type="AlphaFoldDB" id="A0A0G9MSV8"/>
<keyword evidence="1" id="KW-1133">Transmembrane helix</keyword>
<gene>
    <name evidence="2" type="ORF">AAW00_12300</name>
</gene>
<dbReference type="Proteomes" id="UP000053464">
    <property type="component" value="Unassembled WGS sequence"/>
</dbReference>
<name>A0A0G9MSV8_9SPHN</name>
<comment type="caution">
    <text evidence="2">The sequence shown here is derived from an EMBL/GenBank/DDBJ whole genome shotgun (WGS) entry which is preliminary data.</text>
</comment>
<organism evidence="2 3">
    <name type="scientific">Aurantiacibacter luteus</name>
    <dbReference type="NCBI Taxonomy" id="1581420"/>
    <lineage>
        <taxon>Bacteria</taxon>
        <taxon>Pseudomonadati</taxon>
        <taxon>Pseudomonadota</taxon>
        <taxon>Alphaproteobacteria</taxon>
        <taxon>Sphingomonadales</taxon>
        <taxon>Erythrobacteraceae</taxon>
        <taxon>Aurantiacibacter</taxon>
    </lineage>
</organism>
<protein>
    <recommendedName>
        <fullName evidence="4">Permease</fullName>
    </recommendedName>
</protein>
<keyword evidence="3" id="KW-1185">Reference proteome</keyword>
<reference evidence="2 3" key="1">
    <citation type="submission" date="2015-04" db="EMBL/GenBank/DDBJ databases">
        <title>The draft genome sequence of Erythrobacter luteus KA37.</title>
        <authorList>
            <person name="Zhuang L."/>
            <person name="Liu Y."/>
            <person name="Shao Z."/>
        </authorList>
    </citation>
    <scope>NUCLEOTIDE SEQUENCE [LARGE SCALE GENOMIC DNA]</scope>
    <source>
        <strain evidence="2 3">KA37</strain>
    </source>
</reference>